<evidence type="ECO:0000313" key="1">
    <source>
        <dbReference type="EMBL" id="MYC95029.1"/>
    </source>
</evidence>
<dbReference type="Pfam" id="PF06999">
    <property type="entry name" value="Suc_Fer-like"/>
    <property type="match status" value="1"/>
</dbReference>
<organism evidence="1">
    <name type="scientific">Caldilineaceae bacterium SB0661_bin_32</name>
    <dbReference type="NCBI Taxonomy" id="2605255"/>
    <lineage>
        <taxon>Bacteria</taxon>
        <taxon>Bacillati</taxon>
        <taxon>Chloroflexota</taxon>
        <taxon>Caldilineae</taxon>
        <taxon>Caldilineales</taxon>
        <taxon>Caldilineaceae</taxon>
    </lineage>
</organism>
<dbReference type="EMBL" id="VXMH01000039">
    <property type="protein sequence ID" value="MYC95029.1"/>
    <property type="molecule type" value="Genomic_DNA"/>
</dbReference>
<proteinExistence type="predicted"/>
<dbReference type="InterPro" id="IPR036249">
    <property type="entry name" value="Thioredoxin-like_sf"/>
</dbReference>
<dbReference type="SUPFAM" id="SSF52833">
    <property type="entry name" value="Thioredoxin-like"/>
    <property type="match status" value="1"/>
</dbReference>
<comment type="caution">
    <text evidence="1">The sequence shown here is derived from an EMBL/GenBank/DDBJ whole genome shotgun (WGS) entry which is preliminary data.</text>
</comment>
<dbReference type="InterPro" id="IPR010350">
    <property type="entry name" value="Aim32/Apd1-like_bac"/>
</dbReference>
<dbReference type="PIRSF" id="PIRSF035042">
    <property type="entry name" value="UCP035042_thirdx"/>
    <property type="match status" value="1"/>
</dbReference>
<dbReference type="InterPro" id="IPR009737">
    <property type="entry name" value="Aim32/Apd1-like"/>
</dbReference>
<name>A0A6B1D680_9CHLR</name>
<sequence length="326" mass="36503">MAIFWQYVYNREEKMTQDIYCSLLSQTAGEQIYGTAGNGTDVWFVLEYPAVWGAKAMEESKLDDALKEHLQQAAAATPGSRLQLIKRSESRNGSGFSFFIGLSQENDAALYRFQLADFSDLAAMDLPGMVADMRAAPESYAAHKHEEPLFLVCTNGSRDRCCAKFGVPVYLAMAAYAGDQVWQTTHTGGHRFAPTMIVLPHGLYYGRVSVEDATPLVDSYNAGDVYALDRYRGRSCYKAPVQAAEYYLREETHQQSLDAFSLLDAGQQDDVWTCRFRSNGDDLVHELFVFTEESEFVNPQSCHKPATERVPQFRLLSHTVHAPTPA</sequence>
<accession>A0A6B1D680</accession>
<gene>
    <name evidence="1" type="ORF">F4X14_08650</name>
</gene>
<dbReference type="AlphaFoldDB" id="A0A6B1D680"/>
<protein>
    <recommendedName>
        <fullName evidence="2">Sucrase ferredoxin</fullName>
    </recommendedName>
</protein>
<evidence type="ECO:0008006" key="2">
    <source>
        <dbReference type="Google" id="ProtNLM"/>
    </source>
</evidence>
<reference evidence="1" key="1">
    <citation type="submission" date="2019-09" db="EMBL/GenBank/DDBJ databases">
        <title>Characterisation of the sponge microbiome using genome-centric metagenomics.</title>
        <authorList>
            <person name="Engelberts J.P."/>
            <person name="Robbins S.J."/>
            <person name="De Goeij J.M."/>
            <person name="Aranda M."/>
            <person name="Bell S.C."/>
            <person name="Webster N.S."/>
        </authorList>
    </citation>
    <scope>NUCLEOTIDE SEQUENCE</scope>
    <source>
        <strain evidence="1">SB0661_bin_32</strain>
    </source>
</reference>
<dbReference type="Gene3D" id="3.40.30.10">
    <property type="entry name" value="Glutaredoxin"/>
    <property type="match status" value="1"/>
</dbReference>
<dbReference type="CDD" id="cd03062">
    <property type="entry name" value="TRX_Fd_Sucrase"/>
    <property type="match status" value="1"/>
</dbReference>